<evidence type="ECO:0000313" key="10">
    <source>
        <dbReference type="Proteomes" id="UP000518605"/>
    </source>
</evidence>
<dbReference type="InterPro" id="IPR035906">
    <property type="entry name" value="MetI-like_sf"/>
</dbReference>
<dbReference type="PANTHER" id="PTHR43163:SF3">
    <property type="entry name" value="PEPTIDE ABC TRANSPORTER PERMEASE PROTEIN"/>
    <property type="match status" value="1"/>
</dbReference>
<evidence type="ECO:0000256" key="4">
    <source>
        <dbReference type="ARBA" id="ARBA00022692"/>
    </source>
</evidence>
<feature type="transmembrane region" description="Helical" evidence="7">
    <location>
        <begin position="106"/>
        <end position="129"/>
    </location>
</feature>
<comment type="subcellular location">
    <subcellularLocation>
        <location evidence="1 7">Cell membrane</location>
        <topology evidence="1 7">Multi-pass membrane protein</topology>
    </subcellularLocation>
</comment>
<keyword evidence="6 7" id="KW-0472">Membrane</keyword>
<dbReference type="PANTHER" id="PTHR43163">
    <property type="entry name" value="DIPEPTIDE TRANSPORT SYSTEM PERMEASE PROTEIN DPPB-RELATED"/>
    <property type="match status" value="1"/>
</dbReference>
<evidence type="ECO:0000259" key="8">
    <source>
        <dbReference type="PROSITE" id="PS50928"/>
    </source>
</evidence>
<evidence type="ECO:0000256" key="7">
    <source>
        <dbReference type="RuleBase" id="RU363032"/>
    </source>
</evidence>
<keyword evidence="10" id="KW-1185">Reference proteome</keyword>
<evidence type="ECO:0000256" key="3">
    <source>
        <dbReference type="ARBA" id="ARBA00022475"/>
    </source>
</evidence>
<organism evidence="9 10">
    <name type="scientific">Paenibacillus endophyticus</name>
    <dbReference type="NCBI Taxonomy" id="1294268"/>
    <lineage>
        <taxon>Bacteria</taxon>
        <taxon>Bacillati</taxon>
        <taxon>Bacillota</taxon>
        <taxon>Bacilli</taxon>
        <taxon>Bacillales</taxon>
        <taxon>Paenibacillaceae</taxon>
        <taxon>Paenibacillus</taxon>
    </lineage>
</organism>
<keyword evidence="3" id="KW-1003">Cell membrane</keyword>
<evidence type="ECO:0000256" key="6">
    <source>
        <dbReference type="ARBA" id="ARBA00023136"/>
    </source>
</evidence>
<name>A0A7W5C8L7_9BACL</name>
<dbReference type="EMBL" id="JACHXW010000008">
    <property type="protein sequence ID" value="MBB3153121.1"/>
    <property type="molecule type" value="Genomic_DNA"/>
</dbReference>
<dbReference type="InterPro" id="IPR000515">
    <property type="entry name" value="MetI-like"/>
</dbReference>
<dbReference type="PROSITE" id="PS50928">
    <property type="entry name" value="ABC_TM1"/>
    <property type="match status" value="1"/>
</dbReference>
<gene>
    <name evidence="9" type="ORF">FHS16_003180</name>
</gene>
<feature type="transmembrane region" description="Helical" evidence="7">
    <location>
        <begin position="247"/>
        <end position="273"/>
    </location>
</feature>
<dbReference type="Pfam" id="PF00528">
    <property type="entry name" value="BPD_transp_1"/>
    <property type="match status" value="1"/>
</dbReference>
<accession>A0A7W5C8L7</accession>
<dbReference type="CDD" id="cd06261">
    <property type="entry name" value="TM_PBP2"/>
    <property type="match status" value="1"/>
</dbReference>
<reference evidence="9 10" key="1">
    <citation type="submission" date="2020-08" db="EMBL/GenBank/DDBJ databases">
        <title>Genomic Encyclopedia of Type Strains, Phase III (KMG-III): the genomes of soil and plant-associated and newly described type strains.</title>
        <authorList>
            <person name="Whitman W."/>
        </authorList>
    </citation>
    <scope>NUCLEOTIDE SEQUENCE [LARGE SCALE GENOMIC DNA]</scope>
    <source>
        <strain evidence="9 10">CECT 8234</strain>
    </source>
</reference>
<feature type="transmembrane region" description="Helical" evidence="7">
    <location>
        <begin position="293"/>
        <end position="316"/>
    </location>
</feature>
<feature type="transmembrane region" description="Helical" evidence="7">
    <location>
        <begin position="189"/>
        <end position="210"/>
    </location>
</feature>
<evidence type="ECO:0000256" key="1">
    <source>
        <dbReference type="ARBA" id="ARBA00004651"/>
    </source>
</evidence>
<evidence type="ECO:0000256" key="2">
    <source>
        <dbReference type="ARBA" id="ARBA00022448"/>
    </source>
</evidence>
<dbReference type="GO" id="GO:0055085">
    <property type="term" value="P:transmembrane transport"/>
    <property type="evidence" value="ECO:0007669"/>
    <property type="project" value="InterPro"/>
</dbReference>
<evidence type="ECO:0000313" key="9">
    <source>
        <dbReference type="EMBL" id="MBB3153121.1"/>
    </source>
</evidence>
<feature type="transmembrane region" description="Helical" evidence="7">
    <location>
        <begin position="12"/>
        <end position="33"/>
    </location>
</feature>
<dbReference type="SUPFAM" id="SSF161098">
    <property type="entry name" value="MetI-like"/>
    <property type="match status" value="1"/>
</dbReference>
<keyword evidence="4 7" id="KW-0812">Transmembrane</keyword>
<proteinExistence type="inferred from homology"/>
<protein>
    <submittedName>
        <fullName evidence="9">Peptide/nickel transport system permease protein</fullName>
    </submittedName>
</protein>
<keyword evidence="2 7" id="KW-0813">Transport</keyword>
<sequence>MLRGIAVFTGKKIIRLFLLLATVSMITFALVAMSPIDPVQSYIGADVMRVGAEQREEIAAYWGLDKPFAERFMKWAGALIQGDMGTSMIYREAVTKVIGERFMHSVWLMAFAWTLSGIIGFTVGAAAALRKGSWLDRVITGFCYTLASTPAFWVGLLLMMIVAVWLGLLPVGLGVPAGMLAGSVTFFDYIRHMILPGITLSIVGIAPIALHTRQKLIEVMDSDFILFARARGERGARLFFRHALRNIALPAITLQFASFGELFGGAVLAEQVFSYPGLGQATVEAGLRGDVPLLMGLVLCSTLFVFTGNTLADYFYHIVDPRLRLEKGARR</sequence>
<feature type="transmembrane region" description="Helical" evidence="7">
    <location>
        <begin position="141"/>
        <end position="169"/>
    </location>
</feature>
<feature type="domain" description="ABC transmembrane type-1" evidence="8">
    <location>
        <begin position="102"/>
        <end position="316"/>
    </location>
</feature>
<dbReference type="RefSeq" id="WP_183564078.1">
    <property type="nucleotide sequence ID" value="NZ_CBCSLB010000015.1"/>
</dbReference>
<keyword evidence="5 7" id="KW-1133">Transmembrane helix</keyword>
<evidence type="ECO:0000256" key="5">
    <source>
        <dbReference type="ARBA" id="ARBA00022989"/>
    </source>
</evidence>
<dbReference type="Gene3D" id="1.10.3720.10">
    <property type="entry name" value="MetI-like"/>
    <property type="match status" value="1"/>
</dbReference>
<dbReference type="GO" id="GO:0005886">
    <property type="term" value="C:plasma membrane"/>
    <property type="evidence" value="ECO:0007669"/>
    <property type="project" value="UniProtKB-SubCell"/>
</dbReference>
<dbReference type="AlphaFoldDB" id="A0A7W5C8L7"/>
<comment type="similarity">
    <text evidence="7">Belongs to the binding-protein-dependent transport system permease family.</text>
</comment>
<dbReference type="Proteomes" id="UP000518605">
    <property type="component" value="Unassembled WGS sequence"/>
</dbReference>
<comment type="caution">
    <text evidence="9">The sequence shown here is derived from an EMBL/GenBank/DDBJ whole genome shotgun (WGS) entry which is preliminary data.</text>
</comment>